<dbReference type="EMBL" id="CAKKLH010000179">
    <property type="protein sequence ID" value="CAH0105321.1"/>
    <property type="molecule type" value="Genomic_DNA"/>
</dbReference>
<dbReference type="Proteomes" id="UP000789390">
    <property type="component" value="Unassembled WGS sequence"/>
</dbReference>
<name>A0A8J2RSY7_9CRUS</name>
<evidence type="ECO:0000259" key="1">
    <source>
        <dbReference type="Pfam" id="PF03200"/>
    </source>
</evidence>
<dbReference type="AlphaFoldDB" id="A0A8J2RSY7"/>
<comment type="caution">
    <text evidence="2">The sequence shown here is derived from an EMBL/GenBank/DDBJ whole genome shotgun (WGS) entry which is preliminary data.</text>
</comment>
<dbReference type="GO" id="GO:0005975">
    <property type="term" value="P:carbohydrate metabolic process"/>
    <property type="evidence" value="ECO:0007669"/>
    <property type="project" value="InterPro"/>
</dbReference>
<dbReference type="OrthoDB" id="410058at2759"/>
<dbReference type="Gene3D" id="1.50.10.10">
    <property type="match status" value="1"/>
</dbReference>
<proteinExistence type="predicted"/>
<sequence length="63" mass="7230">MLRGEAYDALPQKYRREFRNQFVSFSDEEHDFAVSAMSNLIGGIGYFYGSSKVQSIHNKEPLP</sequence>
<dbReference type="InterPro" id="IPR031335">
    <property type="entry name" value="Glyco_hydro_63_C"/>
</dbReference>
<keyword evidence="3" id="KW-1185">Reference proteome</keyword>
<evidence type="ECO:0000313" key="2">
    <source>
        <dbReference type="EMBL" id="CAH0105321.1"/>
    </source>
</evidence>
<gene>
    <name evidence="2" type="ORF">DGAL_LOCUS8341</name>
</gene>
<feature type="domain" description="Glycosyl hydrolase family 63 C-terminal" evidence="1">
    <location>
        <begin position="8"/>
        <end position="57"/>
    </location>
</feature>
<dbReference type="Pfam" id="PF03200">
    <property type="entry name" value="Glyco_hydro_63"/>
    <property type="match status" value="1"/>
</dbReference>
<organism evidence="2 3">
    <name type="scientific">Daphnia galeata</name>
    <dbReference type="NCBI Taxonomy" id="27404"/>
    <lineage>
        <taxon>Eukaryota</taxon>
        <taxon>Metazoa</taxon>
        <taxon>Ecdysozoa</taxon>
        <taxon>Arthropoda</taxon>
        <taxon>Crustacea</taxon>
        <taxon>Branchiopoda</taxon>
        <taxon>Diplostraca</taxon>
        <taxon>Cladocera</taxon>
        <taxon>Anomopoda</taxon>
        <taxon>Daphniidae</taxon>
        <taxon>Daphnia</taxon>
    </lineage>
</organism>
<dbReference type="InterPro" id="IPR012341">
    <property type="entry name" value="6hp_glycosidase-like_sf"/>
</dbReference>
<protein>
    <recommendedName>
        <fullName evidence="1">Glycosyl hydrolase family 63 C-terminal domain-containing protein</fullName>
    </recommendedName>
</protein>
<evidence type="ECO:0000313" key="3">
    <source>
        <dbReference type="Proteomes" id="UP000789390"/>
    </source>
</evidence>
<accession>A0A8J2RSY7</accession>
<reference evidence="2" key="1">
    <citation type="submission" date="2021-11" db="EMBL/GenBank/DDBJ databases">
        <authorList>
            <person name="Schell T."/>
        </authorList>
    </citation>
    <scope>NUCLEOTIDE SEQUENCE</scope>
    <source>
        <strain evidence="2">M5</strain>
    </source>
</reference>